<organism evidence="1">
    <name type="scientific">uncultured Anaerotruncus sp</name>
    <dbReference type="NCBI Taxonomy" id="905011"/>
    <lineage>
        <taxon>Bacteria</taxon>
        <taxon>Bacillati</taxon>
        <taxon>Bacillota</taxon>
        <taxon>Clostridia</taxon>
        <taxon>Eubacteriales</taxon>
        <taxon>Oscillospiraceae</taxon>
        <taxon>Anaerotruncus</taxon>
        <taxon>environmental samples</taxon>
    </lineage>
</organism>
<dbReference type="EMBL" id="CACRSL010000003">
    <property type="protein sequence ID" value="VYT12122.1"/>
    <property type="molecule type" value="Genomic_DNA"/>
</dbReference>
<accession>A0A6N2U5N2</accession>
<reference evidence="1" key="1">
    <citation type="submission" date="2019-11" db="EMBL/GenBank/DDBJ databases">
        <authorList>
            <person name="Feng L."/>
        </authorList>
    </citation>
    <scope>NUCLEOTIDE SEQUENCE</scope>
    <source>
        <strain evidence="1">AundefinedLFYP135</strain>
    </source>
</reference>
<evidence type="ECO:0000313" key="1">
    <source>
        <dbReference type="EMBL" id="VYT12122.1"/>
    </source>
</evidence>
<gene>
    <name evidence="1" type="ORF">AULFYP135_01725</name>
</gene>
<sequence>MGKHKRKPPVFAGNVARQAQARYLRTKKPESERVQENREAAGHVICLCFMVALNDRYGIGEGRLQRVTDAANGVLERFAINQRTVGMERAKKLLNETLAGLYDGDFVLPITKPPKKARDWAMLGEQREAAEIVVKCYALGAHKALGFGRERLEETIKATEAVFREFGEWAKGGDYFGYAMLARRLTEILGEPVEVDESKADEPIFSRTLD</sequence>
<proteinExistence type="predicted"/>
<dbReference type="AlphaFoldDB" id="A0A6N2U5N2"/>
<protein>
    <submittedName>
        <fullName evidence="1">Uncharacterized protein</fullName>
    </submittedName>
</protein>
<name>A0A6N2U5N2_9FIRM</name>